<accession>A0A5P9VHY6</accession>
<reference evidence="2" key="1">
    <citation type="journal article" date="2018" name="BMC Genomics">
        <title>Comparative genomic, transcriptomic, and proteomic reannotation of human herpesvirus 6.</title>
        <authorList>
            <person name="Greninger A.L."/>
            <person name="Knudsen G.M."/>
            <person name="Roychoudhury P."/>
            <person name="Hanson D.J."/>
            <person name="Sedlak R.H."/>
            <person name="Xie H."/>
            <person name="Guan J."/>
            <person name="Nguyen T."/>
            <person name="Peddu V."/>
            <person name="Boeckh M."/>
            <person name="Huang M.L."/>
            <person name="Cook L."/>
            <person name="Depledge D.P."/>
            <person name="Zerr D.M."/>
            <person name="Koelle D.M."/>
            <person name="Gantt S."/>
            <person name="Yoshikawa T."/>
            <person name="Caserta M."/>
            <person name="Hill J.A."/>
            <person name="Jerome K.R."/>
        </authorList>
    </citation>
    <scope>NUCLEOTIDE SEQUENCE</scope>
    <source>
        <strain evidence="2">JHPT-G1</strain>
    </source>
</reference>
<evidence type="ECO:0000313" key="2">
    <source>
        <dbReference type="EMBL" id="QFX63843.1"/>
    </source>
</evidence>
<feature type="transmembrane region" description="Helical" evidence="1">
    <location>
        <begin position="6"/>
        <end position="26"/>
    </location>
</feature>
<keyword evidence="1" id="KW-0812">Transmembrane</keyword>
<evidence type="ECO:0000256" key="1">
    <source>
        <dbReference type="SAM" id="Phobius"/>
    </source>
</evidence>
<name>A0A5P9VHY6_9BETA</name>
<sequence>MTELRYRVLHGFVVFYILKFVCFVVFHRDAADFLEEIANDL</sequence>
<organism evidence="2">
    <name type="scientific">Human betaherpesvirus 6</name>
    <dbReference type="NCBI Taxonomy" id="10368"/>
    <lineage>
        <taxon>Viruses</taxon>
        <taxon>Duplodnaviria</taxon>
        <taxon>Heunggongvirae</taxon>
        <taxon>Peploviricota</taxon>
        <taxon>Herviviricetes</taxon>
        <taxon>Herpesvirales</taxon>
        <taxon>Orthoherpesviridae</taxon>
        <taxon>Betaherpesvirinae</taxon>
        <taxon>Roseolovirus</taxon>
    </lineage>
</organism>
<dbReference type="EMBL" id="KY315558">
    <property type="protein sequence ID" value="QFX63843.1"/>
    <property type="molecule type" value="Genomic_DNA"/>
</dbReference>
<proteinExistence type="predicted"/>
<keyword evidence="1" id="KW-0472">Membrane</keyword>
<keyword evidence="1" id="KW-1133">Transmembrane helix</keyword>
<protein>
    <submittedName>
        <fullName evidence="2">Uncharacterized protein</fullName>
    </submittedName>
</protein>